<keyword evidence="3 11" id="KW-1134">Transmembrane beta strand</keyword>
<keyword evidence="15" id="KW-0675">Receptor</keyword>
<evidence type="ECO:0000256" key="5">
    <source>
        <dbReference type="ARBA" id="ARBA00022692"/>
    </source>
</evidence>
<dbReference type="Pfam" id="PF07715">
    <property type="entry name" value="Plug"/>
    <property type="match status" value="1"/>
</dbReference>
<dbReference type="AlphaFoldDB" id="A0A2S7K2B3"/>
<feature type="domain" description="TonB-dependent receptor-like beta-barrel" evidence="13">
    <location>
        <begin position="342"/>
        <end position="864"/>
    </location>
</feature>
<keyword evidence="16" id="KW-1185">Reference proteome</keyword>
<keyword evidence="9 11" id="KW-0472">Membrane</keyword>
<proteinExistence type="inferred from homology"/>
<dbReference type="Pfam" id="PF00593">
    <property type="entry name" value="TonB_dep_Rec_b-barrel"/>
    <property type="match status" value="1"/>
</dbReference>
<evidence type="ECO:0000256" key="10">
    <source>
        <dbReference type="ARBA" id="ARBA00023237"/>
    </source>
</evidence>
<dbReference type="SUPFAM" id="SSF56935">
    <property type="entry name" value="Porins"/>
    <property type="match status" value="1"/>
</dbReference>
<dbReference type="PANTHER" id="PTHR32552">
    <property type="entry name" value="FERRICHROME IRON RECEPTOR-RELATED"/>
    <property type="match status" value="1"/>
</dbReference>
<keyword evidence="8 12" id="KW-0798">TonB box</keyword>
<dbReference type="OrthoDB" id="9760333at2"/>
<evidence type="ECO:0000256" key="3">
    <source>
        <dbReference type="ARBA" id="ARBA00022452"/>
    </source>
</evidence>
<evidence type="ECO:0000256" key="1">
    <source>
        <dbReference type="ARBA" id="ARBA00004571"/>
    </source>
</evidence>
<dbReference type="InterPro" id="IPR039426">
    <property type="entry name" value="TonB-dep_rcpt-like"/>
</dbReference>
<evidence type="ECO:0000259" key="14">
    <source>
        <dbReference type="Pfam" id="PF07715"/>
    </source>
</evidence>
<evidence type="ECO:0000256" key="12">
    <source>
        <dbReference type="RuleBase" id="RU003357"/>
    </source>
</evidence>
<keyword evidence="2 11" id="KW-0813">Transport</keyword>
<evidence type="ECO:0000256" key="7">
    <source>
        <dbReference type="ARBA" id="ARBA00023065"/>
    </source>
</evidence>
<keyword evidence="10 11" id="KW-0998">Cell outer membrane</keyword>
<dbReference type="GO" id="GO:0006826">
    <property type="term" value="P:iron ion transport"/>
    <property type="evidence" value="ECO:0007669"/>
    <property type="project" value="UniProtKB-KW"/>
</dbReference>
<evidence type="ECO:0000256" key="8">
    <source>
        <dbReference type="ARBA" id="ARBA00023077"/>
    </source>
</evidence>
<comment type="caution">
    <text evidence="15">The sequence shown here is derived from an EMBL/GenBank/DDBJ whole genome shotgun (WGS) entry which is preliminary data.</text>
</comment>
<name>A0A2S7K2B3_9PROT</name>
<dbReference type="InterPro" id="IPR036942">
    <property type="entry name" value="Beta-barrel_TonB_sf"/>
</dbReference>
<keyword evidence="7" id="KW-0406">Ion transport</keyword>
<feature type="domain" description="TonB-dependent receptor plug" evidence="14">
    <location>
        <begin position="104"/>
        <end position="212"/>
    </location>
</feature>
<evidence type="ECO:0000313" key="15">
    <source>
        <dbReference type="EMBL" id="PQA86646.1"/>
    </source>
</evidence>
<protein>
    <submittedName>
        <fullName evidence="15">TonB-dependent receptor</fullName>
    </submittedName>
</protein>
<reference evidence="15 16" key="1">
    <citation type="submission" date="2017-12" db="EMBL/GenBank/DDBJ databases">
        <authorList>
            <person name="Hurst M.R.H."/>
        </authorList>
    </citation>
    <scope>NUCLEOTIDE SEQUENCE [LARGE SCALE GENOMIC DNA]</scope>
    <source>
        <strain evidence="15 16">SY-3-19</strain>
    </source>
</reference>
<dbReference type="EMBL" id="PJCH01000013">
    <property type="protein sequence ID" value="PQA86646.1"/>
    <property type="molecule type" value="Genomic_DNA"/>
</dbReference>
<dbReference type="Gene3D" id="2.40.170.20">
    <property type="entry name" value="TonB-dependent receptor, beta-barrel domain"/>
    <property type="match status" value="2"/>
</dbReference>
<keyword evidence="6" id="KW-0408">Iron</keyword>
<dbReference type="PROSITE" id="PS52016">
    <property type="entry name" value="TONB_DEPENDENT_REC_3"/>
    <property type="match status" value="1"/>
</dbReference>
<dbReference type="PANTHER" id="PTHR32552:SF81">
    <property type="entry name" value="TONB-DEPENDENT OUTER MEMBRANE RECEPTOR"/>
    <property type="match status" value="1"/>
</dbReference>
<evidence type="ECO:0000256" key="2">
    <source>
        <dbReference type="ARBA" id="ARBA00022448"/>
    </source>
</evidence>
<evidence type="ECO:0000256" key="6">
    <source>
        <dbReference type="ARBA" id="ARBA00023004"/>
    </source>
</evidence>
<dbReference type="GO" id="GO:0009279">
    <property type="term" value="C:cell outer membrane"/>
    <property type="evidence" value="ECO:0007669"/>
    <property type="project" value="UniProtKB-SubCell"/>
</dbReference>
<keyword evidence="5 11" id="KW-0812">Transmembrane</keyword>
<dbReference type="Proteomes" id="UP000239504">
    <property type="component" value="Unassembled WGS sequence"/>
</dbReference>
<comment type="similarity">
    <text evidence="11 12">Belongs to the TonB-dependent receptor family.</text>
</comment>
<gene>
    <name evidence="15" type="ORF">CW354_16075</name>
</gene>
<organism evidence="15 16">
    <name type="scientific">Hyphococcus luteus</name>
    <dbReference type="NCBI Taxonomy" id="2058213"/>
    <lineage>
        <taxon>Bacteria</taxon>
        <taxon>Pseudomonadati</taxon>
        <taxon>Pseudomonadota</taxon>
        <taxon>Alphaproteobacteria</taxon>
        <taxon>Parvularculales</taxon>
        <taxon>Parvularculaceae</taxon>
        <taxon>Hyphococcus</taxon>
    </lineage>
</organism>
<evidence type="ECO:0000313" key="16">
    <source>
        <dbReference type="Proteomes" id="UP000239504"/>
    </source>
</evidence>
<accession>A0A2S7K2B3</accession>
<keyword evidence="4" id="KW-0410">Iron transport</keyword>
<evidence type="ECO:0000256" key="9">
    <source>
        <dbReference type="ARBA" id="ARBA00023136"/>
    </source>
</evidence>
<comment type="subcellular location">
    <subcellularLocation>
        <location evidence="1 11">Cell outer membrane</location>
        <topology evidence="1 11">Multi-pass membrane protein</topology>
    </subcellularLocation>
</comment>
<dbReference type="InterPro" id="IPR000531">
    <property type="entry name" value="Beta-barrel_TonB"/>
</dbReference>
<dbReference type="InterPro" id="IPR012910">
    <property type="entry name" value="Plug_dom"/>
</dbReference>
<evidence type="ECO:0000256" key="4">
    <source>
        <dbReference type="ARBA" id="ARBA00022496"/>
    </source>
</evidence>
<evidence type="ECO:0000259" key="13">
    <source>
        <dbReference type="Pfam" id="PF00593"/>
    </source>
</evidence>
<sequence>MCQIVHSMRTIAKIEIISGWNLEARRPFSKRRNAQSGDIGRARLCALTEAKGAEMKPSGKERTYLKTISQLMGGAATGVFSIIAPSYAQSDEIIVTATKREQTLQEVPIAVSVVDDRSIEQSNVQDLFDLQTMVPSLRISQLQNSSQTNFTIRGFGNGANNPGIESSVGVFIDGVYRSRSAAAILDLPVLERVEILRGPQSTLFGKNVSAGAISITTKRPEFEWGGNVEASYGRFDEVIFKGSLTGPISENLAFRISGSTNNREGFYTNVIDGSDINERDRWSVRADLLFEPTENVTFRVIGDYNKIDEVCCGAIQIFNGPATTFAIGAPPPVGLGRVIDSSADRDFSVAYDARVENRLTGKGISGQMDWDLGGAALTSITAYREQSDFSETDADFSGAAIITNPQDREFKTFTQEIRLASTGDNTVDWLIGGFFFDEKVNSSRDVIFGADARGYTDGLTALLGAPGALGAFEAALMFPAGTFFQSGTGVFGDYRLDDRSYSVFGQLDFHLTDRLTLSGGVAYLYDKKEVIGDSLLTDALSNIDLVQVGFAGAFQTITGLPPTPANLGNPAFAGAVAAATAISTTACTTPPSAPCNSVLGLAPLQFFDPQVNFPNANESGVFEDDKVTYTLRAAYDVSDWLNAYFTYSKGWKAAAVNLSSDSSPPDPVTGLGRAAGPEDVTLYEVGFKAKFDQGYINFAVFDQTIEGFQSNIFIGTGFVLANAGEQSARGFEVESLWQPWEQLVATAGLTYLDPEYDSFPNAPCASFVGAAPAACLVPGASTFDASGLRPAGISKWSAALSLTYTQPLTETLEMYLRGEADIQSDVATVENVPAAISSRNVEQLNLSLGFNWENGFEIQGWMRNALNDKYLIQSFPTTAQQGSFTGYLNEPRTYGVTIRKKF</sequence>
<evidence type="ECO:0000256" key="11">
    <source>
        <dbReference type="PROSITE-ProRule" id="PRU01360"/>
    </source>
</evidence>